<organism evidence="1 2">
    <name type="scientific">Mycolicibacterium celeriflavum</name>
    <name type="common">Mycobacterium celeriflavum</name>
    <dbReference type="NCBI Taxonomy" id="1249101"/>
    <lineage>
        <taxon>Bacteria</taxon>
        <taxon>Bacillati</taxon>
        <taxon>Actinomycetota</taxon>
        <taxon>Actinomycetes</taxon>
        <taxon>Mycobacteriales</taxon>
        <taxon>Mycobacteriaceae</taxon>
        <taxon>Mycolicibacterium</taxon>
    </lineage>
</organism>
<dbReference type="AlphaFoldDB" id="A0A1X0BUZ3"/>
<name>A0A1X0BUZ3_MYCCF</name>
<protein>
    <submittedName>
        <fullName evidence="1">Uncharacterized protein</fullName>
    </submittedName>
</protein>
<dbReference type="EMBL" id="AP022591">
    <property type="protein sequence ID" value="BBY45931.1"/>
    <property type="molecule type" value="Genomic_DNA"/>
</dbReference>
<keyword evidence="2" id="KW-1185">Reference proteome</keyword>
<gene>
    <name evidence="1" type="ORF">MCEL_42260</name>
</gene>
<accession>A0A1X0BUZ3</accession>
<dbReference type="STRING" id="1249101.BST21_12005"/>
<dbReference type="KEGG" id="mcee:MCEL_42260"/>
<proteinExistence type="predicted"/>
<sequence length="174" mass="19482">MTLIQQRFEDSPVGKAVVSGFIVLFLLVGIVCNLPDSPIKRSLLPVVEPVAVPTGLDQSWAMYANPTRRQDTVEVQVRFAGGEVRVWTFEPGASGVGWWDRWLLLRYAAVLDSKFRPQLAHWVVRQVSKPNEHPLGVTMVLRTETLRAPDDPPSGNRRPTATKLLYQENLAGPR</sequence>
<dbReference type="RefSeq" id="WP_083002525.1">
    <property type="nucleotide sequence ID" value="NZ_AP022591.1"/>
</dbReference>
<reference evidence="1 2" key="1">
    <citation type="journal article" date="2019" name="Emerg. Microbes Infect.">
        <title>Comprehensive subspecies identification of 175 nontuberculous mycobacteria species based on 7547 genomic profiles.</title>
        <authorList>
            <person name="Matsumoto Y."/>
            <person name="Kinjo T."/>
            <person name="Motooka D."/>
            <person name="Nabeya D."/>
            <person name="Jung N."/>
            <person name="Uechi K."/>
            <person name="Horii T."/>
            <person name="Iida T."/>
            <person name="Fujita J."/>
            <person name="Nakamura S."/>
        </authorList>
    </citation>
    <scope>NUCLEOTIDE SEQUENCE [LARGE SCALE GENOMIC DNA]</scope>
    <source>
        <strain evidence="1 2">JCM 18439</strain>
    </source>
</reference>
<dbReference type="OrthoDB" id="4731619at2"/>
<evidence type="ECO:0000313" key="1">
    <source>
        <dbReference type="EMBL" id="BBY45931.1"/>
    </source>
</evidence>
<evidence type="ECO:0000313" key="2">
    <source>
        <dbReference type="Proteomes" id="UP000466431"/>
    </source>
</evidence>
<dbReference type="Proteomes" id="UP000466431">
    <property type="component" value="Chromosome"/>
</dbReference>